<dbReference type="Gene3D" id="3.40.630.10">
    <property type="entry name" value="Zn peptidases"/>
    <property type="match status" value="1"/>
</dbReference>
<dbReference type="OrthoDB" id="9762302at2"/>
<evidence type="ECO:0000313" key="2">
    <source>
        <dbReference type="EMBL" id="AGT42554.1"/>
    </source>
</evidence>
<evidence type="ECO:0000313" key="3">
    <source>
        <dbReference type="Proteomes" id="UP000015620"/>
    </source>
</evidence>
<accession>S6A7R6</accession>
<dbReference type="EMBL" id="CP004120">
    <property type="protein sequence ID" value="AGT42554.1"/>
    <property type="molecule type" value="Genomic_DNA"/>
</dbReference>
<dbReference type="Proteomes" id="UP000015620">
    <property type="component" value="Chromosome"/>
</dbReference>
<organism evidence="2 3">
    <name type="scientific">Treponema pedis str. T A4</name>
    <dbReference type="NCBI Taxonomy" id="1291379"/>
    <lineage>
        <taxon>Bacteria</taxon>
        <taxon>Pseudomonadati</taxon>
        <taxon>Spirochaetota</taxon>
        <taxon>Spirochaetia</taxon>
        <taxon>Spirochaetales</taxon>
        <taxon>Treponemataceae</taxon>
        <taxon>Treponema</taxon>
    </lineage>
</organism>
<dbReference type="HOGENOM" id="CLU_911966_0_0_12"/>
<dbReference type="Pfam" id="PF04389">
    <property type="entry name" value="Peptidase_M28"/>
    <property type="match status" value="1"/>
</dbReference>
<dbReference type="RefSeq" id="WP_020963854.1">
    <property type="nucleotide sequence ID" value="NC_022097.1"/>
</dbReference>
<proteinExistence type="predicted"/>
<dbReference type="STRING" id="1291379.TPE_0051"/>
<protein>
    <recommendedName>
        <fullName evidence="1">Peptidase M28 domain-containing protein</fullName>
    </recommendedName>
</protein>
<name>S6A7R6_9SPIR</name>
<dbReference type="PATRIC" id="fig|1291379.3.peg.50"/>
<reference evidence="2 3" key="1">
    <citation type="journal article" date="2013" name="PLoS ONE">
        <title>Genome-Wide Relatedness of Treponema pedis, from Gingiva and Necrotic Skin Lesions of Pigs, with the Human Oral Pathogen Treponema denticola.</title>
        <authorList>
            <person name="Svartstrom O."/>
            <person name="Mushtaq M."/>
            <person name="Pringle M."/>
            <person name="Segerman B."/>
        </authorList>
    </citation>
    <scope>NUCLEOTIDE SEQUENCE [LARGE SCALE GENOMIC DNA]</scope>
    <source>
        <strain evidence="2">T A4</strain>
    </source>
</reference>
<dbReference type="InterPro" id="IPR007484">
    <property type="entry name" value="Peptidase_M28"/>
</dbReference>
<dbReference type="SUPFAM" id="SSF53187">
    <property type="entry name" value="Zn-dependent exopeptidases"/>
    <property type="match status" value="1"/>
</dbReference>
<dbReference type="KEGG" id="tped:TPE_0051"/>
<gene>
    <name evidence="2" type="ORF">TPE_0051</name>
</gene>
<feature type="domain" description="Peptidase M28" evidence="1">
    <location>
        <begin position="63"/>
        <end position="225"/>
    </location>
</feature>
<keyword evidence="3" id="KW-1185">Reference proteome</keyword>
<dbReference type="AlphaFoldDB" id="S6A7R6"/>
<evidence type="ECO:0000259" key="1">
    <source>
        <dbReference type="Pfam" id="PF04389"/>
    </source>
</evidence>
<sequence>MFSENTQEKSLTAAFVRYIGRINSGAFIEFLKLGMDRCGFISAWLTENEIPHKVVPIAKKKHIIIKYSPQNYSSAFKVKTLVAHYDREKTTEGANDNSAACFQLMLFAKTLLKINSVHNIIIIFTDGEEAGAKGITKQGSYLLGTGLKKLGMENSDIFVFDMCGRGDTLILSQSGICGRPKERVLALDILHSEACAYAEKACPNNWLSLLTPYSDNAGFIASGLSAQVITVLPHDEAKLLLQYLPKNISSHFFKFTEEKNKTAIHSLIELIIKNKKPQKNSPFKNIIPQTWQLMHTIYDTAETLTPSAFFLIENYLHCLAGI</sequence>
<dbReference type="GeneID" id="301088809"/>